<organism evidence="1 2">
    <name type="scientific">Paucimonas lemoignei</name>
    <name type="common">Pseudomonas lemoignei</name>
    <dbReference type="NCBI Taxonomy" id="29443"/>
    <lineage>
        <taxon>Bacteria</taxon>
        <taxon>Pseudomonadati</taxon>
        <taxon>Pseudomonadota</taxon>
        <taxon>Betaproteobacteria</taxon>
        <taxon>Burkholderiales</taxon>
        <taxon>Burkholderiaceae</taxon>
        <taxon>Paucimonas</taxon>
    </lineage>
</organism>
<dbReference type="EMBL" id="SLZQ01000010">
    <property type="protein sequence ID" value="TCS35628.1"/>
    <property type="molecule type" value="Genomic_DNA"/>
</dbReference>
<protein>
    <submittedName>
        <fullName evidence="1">Uncharacterized protein</fullName>
    </submittedName>
</protein>
<dbReference type="OrthoDB" id="193894at2"/>
<accession>A0A4R3HRS8</accession>
<dbReference type="Proteomes" id="UP000295382">
    <property type="component" value="Unassembled WGS sequence"/>
</dbReference>
<reference evidence="1 2" key="1">
    <citation type="submission" date="2019-03" db="EMBL/GenBank/DDBJ databases">
        <title>Genomic Encyclopedia of Type Strains, Phase IV (KMG-IV): sequencing the most valuable type-strain genomes for metagenomic binning, comparative biology and taxonomic classification.</title>
        <authorList>
            <person name="Goeker M."/>
        </authorList>
    </citation>
    <scope>NUCLEOTIDE SEQUENCE [LARGE SCALE GENOMIC DNA]</scope>
    <source>
        <strain evidence="1 2">DSM 7445</strain>
    </source>
</reference>
<evidence type="ECO:0000313" key="2">
    <source>
        <dbReference type="Proteomes" id="UP000295382"/>
    </source>
</evidence>
<evidence type="ECO:0000313" key="1">
    <source>
        <dbReference type="EMBL" id="TCS35628.1"/>
    </source>
</evidence>
<dbReference type="AlphaFoldDB" id="A0A4R3HRS8"/>
<proteinExistence type="predicted"/>
<sequence>MNQIGPDLEVLTHRLAETPREFLGEPRIGSSGAIHVAALINDVLKMNGTKTSYAVLARFQSRDAKTDRNRLALAMIAAWLLADDWFVKTRIAQTELLKVLDDAVAELASATPAHQFVNDPDRREELARVALARLDYRPAGETIAQATDRLSSISGTERRRLLEASRAAEERARSIREALARKAAEESADKWTRD</sequence>
<keyword evidence="2" id="KW-1185">Reference proteome</keyword>
<gene>
    <name evidence="1" type="ORF">EDC30_11097</name>
</gene>
<name>A0A4R3HRS8_PAULE</name>
<dbReference type="RefSeq" id="WP_132259632.1">
    <property type="nucleotide sequence ID" value="NZ_SLZQ01000010.1"/>
</dbReference>
<comment type="caution">
    <text evidence="1">The sequence shown here is derived from an EMBL/GenBank/DDBJ whole genome shotgun (WGS) entry which is preliminary data.</text>
</comment>